<organism evidence="1 2">
    <name type="scientific">Eumeta variegata</name>
    <name type="common">Bagworm moth</name>
    <name type="synonym">Eumeta japonica</name>
    <dbReference type="NCBI Taxonomy" id="151549"/>
    <lineage>
        <taxon>Eukaryota</taxon>
        <taxon>Metazoa</taxon>
        <taxon>Ecdysozoa</taxon>
        <taxon>Arthropoda</taxon>
        <taxon>Hexapoda</taxon>
        <taxon>Insecta</taxon>
        <taxon>Pterygota</taxon>
        <taxon>Neoptera</taxon>
        <taxon>Endopterygota</taxon>
        <taxon>Lepidoptera</taxon>
        <taxon>Glossata</taxon>
        <taxon>Ditrysia</taxon>
        <taxon>Tineoidea</taxon>
        <taxon>Psychidae</taxon>
        <taxon>Oiketicinae</taxon>
        <taxon>Eumeta</taxon>
    </lineage>
</organism>
<name>A0A4C1VWA4_EUMVA</name>
<gene>
    <name evidence="1" type="ORF">EVAR_27193_1</name>
</gene>
<keyword evidence="2" id="KW-1185">Reference proteome</keyword>
<proteinExistence type="predicted"/>
<dbReference type="EMBL" id="BGZK01000425">
    <property type="protein sequence ID" value="GBP42840.1"/>
    <property type="molecule type" value="Genomic_DNA"/>
</dbReference>
<dbReference type="AlphaFoldDB" id="A0A4C1VWA4"/>
<protein>
    <submittedName>
        <fullName evidence="1">Uncharacterized protein</fullName>
    </submittedName>
</protein>
<evidence type="ECO:0000313" key="1">
    <source>
        <dbReference type="EMBL" id="GBP42840.1"/>
    </source>
</evidence>
<accession>A0A4C1VWA4</accession>
<reference evidence="1 2" key="1">
    <citation type="journal article" date="2019" name="Commun. Biol.">
        <title>The bagworm genome reveals a unique fibroin gene that provides high tensile strength.</title>
        <authorList>
            <person name="Kono N."/>
            <person name="Nakamura H."/>
            <person name="Ohtoshi R."/>
            <person name="Tomita M."/>
            <person name="Numata K."/>
            <person name="Arakawa K."/>
        </authorList>
    </citation>
    <scope>NUCLEOTIDE SEQUENCE [LARGE SCALE GENOMIC DNA]</scope>
</reference>
<dbReference type="OrthoDB" id="6737830at2759"/>
<dbReference type="Proteomes" id="UP000299102">
    <property type="component" value="Unassembled WGS sequence"/>
</dbReference>
<sequence length="236" mass="26186">MRVRFRVTFRSHLVMEYATLLGTKPGRGVGVGGSSGNAAKGSEKIIQTSSLYNTWTSLGESNIEKELNQNIGARARQTDHSWWERDARHSADLSRSALDLEAALRATDVTGPEDISPASPTNNIEISIISEDVVNRNDDPPKLPEAIKQNAKPPQVVLNTKLGQNLAELTSNGQLVKPIILVNDKPPDDLEGTVVDMTKIAILQERNIVLSEKIRAKRRFFTNKRRNVYKRSYSIA</sequence>
<evidence type="ECO:0000313" key="2">
    <source>
        <dbReference type="Proteomes" id="UP000299102"/>
    </source>
</evidence>
<comment type="caution">
    <text evidence="1">The sequence shown here is derived from an EMBL/GenBank/DDBJ whole genome shotgun (WGS) entry which is preliminary data.</text>
</comment>